<protein>
    <submittedName>
        <fullName evidence="1">Uncharacterized protein</fullName>
    </submittedName>
</protein>
<accession>A0ACC3CJY8</accession>
<gene>
    <name evidence="1" type="ORF">I4F81_012621</name>
</gene>
<dbReference type="Proteomes" id="UP000798662">
    <property type="component" value="Chromosome 3"/>
</dbReference>
<evidence type="ECO:0000313" key="1">
    <source>
        <dbReference type="EMBL" id="KAK1870159.1"/>
    </source>
</evidence>
<reference evidence="1" key="1">
    <citation type="submission" date="2019-11" db="EMBL/GenBank/DDBJ databases">
        <title>Nori genome reveals adaptations in red seaweeds to the harsh intertidal environment.</title>
        <authorList>
            <person name="Wang D."/>
            <person name="Mao Y."/>
        </authorList>
    </citation>
    <scope>NUCLEOTIDE SEQUENCE</scope>
    <source>
        <tissue evidence="1">Gametophyte</tissue>
    </source>
</reference>
<sequence>MAGRRPTCHRLVFTPRLTLKRAVATAAMTGAAGAAVFSAAAAFTTISTLATTATLFGKSGGADSACPSSITISPSIKTSARFDKSLTIPVSGLSVNGAQCQGSGVLVGGPHSVFAGENNVDRPLGQVKKVYLDTGVQLLERQLLQASGNDFDVFFFPLDADTLCGSWRVSKGTALTVFRAPVDFLWGEQGIVQRGAVQMAYSPERPLNCMLTDRHQPAPSVAAGVVIPTGILSSLVFPTPGPTASPTAAPSATPTPTPPPTASPTPSATASPTPTRIATPTPTAEADGDSCFPASAKVQLADGSHVPLHALPVGASVRVAAGVHDSAHSAVIGWSHKAGDVQSEFVAVTHTAGKLLLSPGHYVYVGGEAVTARSVQPGDVLTLGNGGVASVTEVGREVAAGLYNAHTAHGDVVVDGVVVSTYTDAVHPVVAHALLAPVRLAVRLGVVDPLGSFLYGTRPWLSALAPRGN</sequence>
<dbReference type="EMBL" id="CM020620">
    <property type="protein sequence ID" value="KAK1870159.1"/>
    <property type="molecule type" value="Genomic_DNA"/>
</dbReference>
<keyword evidence="2" id="KW-1185">Reference proteome</keyword>
<name>A0ACC3CJY8_PYRYE</name>
<comment type="caution">
    <text evidence="1">The sequence shown here is derived from an EMBL/GenBank/DDBJ whole genome shotgun (WGS) entry which is preliminary data.</text>
</comment>
<organism evidence="1 2">
    <name type="scientific">Pyropia yezoensis</name>
    <name type="common">Susabi-nori</name>
    <name type="synonym">Porphyra yezoensis</name>
    <dbReference type="NCBI Taxonomy" id="2788"/>
    <lineage>
        <taxon>Eukaryota</taxon>
        <taxon>Rhodophyta</taxon>
        <taxon>Bangiophyceae</taxon>
        <taxon>Bangiales</taxon>
        <taxon>Bangiaceae</taxon>
        <taxon>Pyropia</taxon>
    </lineage>
</organism>
<evidence type="ECO:0000313" key="2">
    <source>
        <dbReference type="Proteomes" id="UP000798662"/>
    </source>
</evidence>
<proteinExistence type="predicted"/>